<keyword evidence="9" id="KW-0460">Magnesium</keyword>
<feature type="active site" description="Nucleophile" evidence="14">
    <location>
        <position position="86"/>
    </location>
</feature>
<evidence type="ECO:0000256" key="1">
    <source>
        <dbReference type="ARBA" id="ARBA00001946"/>
    </source>
</evidence>
<evidence type="ECO:0000256" key="2">
    <source>
        <dbReference type="ARBA" id="ARBA00005135"/>
    </source>
</evidence>
<dbReference type="PANTHER" id="PTHR43344">
    <property type="entry name" value="PHOSPHOSERINE PHOSPHATASE"/>
    <property type="match status" value="1"/>
</dbReference>
<dbReference type="SUPFAM" id="SSF56784">
    <property type="entry name" value="HAD-like"/>
    <property type="match status" value="1"/>
</dbReference>
<reference evidence="15" key="1">
    <citation type="submission" date="2021-12" db="EMBL/GenBank/DDBJ databases">
        <authorList>
            <person name="Li Y."/>
        </authorList>
    </citation>
    <scope>NUCLEOTIDE SEQUENCE</scope>
    <source>
        <strain evidence="15">DKSPLA3</strain>
    </source>
</reference>
<comment type="similarity">
    <text evidence="3">Belongs to the HAD-like hydrolase superfamily. SerB family.</text>
</comment>
<dbReference type="CDD" id="cd07500">
    <property type="entry name" value="HAD_PSP"/>
    <property type="match status" value="1"/>
</dbReference>
<keyword evidence="6" id="KW-0028">Amino-acid biosynthesis</keyword>
<dbReference type="RefSeq" id="WP_231815942.1">
    <property type="nucleotide sequence ID" value="NZ_JAJOZR010000011.1"/>
</dbReference>
<evidence type="ECO:0000256" key="14">
    <source>
        <dbReference type="PIRSR" id="PIRSR604469-1"/>
    </source>
</evidence>
<keyword evidence="16" id="KW-1185">Reference proteome</keyword>
<dbReference type="SFLD" id="SFLDG01136">
    <property type="entry name" value="C1.6:_Phosphoserine_Phosphatas"/>
    <property type="match status" value="1"/>
</dbReference>
<dbReference type="GO" id="GO:0005737">
    <property type="term" value="C:cytoplasm"/>
    <property type="evidence" value="ECO:0007669"/>
    <property type="project" value="TreeGrafter"/>
</dbReference>
<proteinExistence type="inferred from homology"/>
<sequence>MALVATLVANPSNPVLSAALGEKAAAAVPASGLYWLADGVACDIALRDGTDPADAERRLRDAVAGQPVDVIVQDAETRRKRLLIADMDSTMIGQECIDELAAEVGLKEQVAAITARAMNGEIAFEPALIERVGLLKGLSLGVVDDVIAKHITLTPGGIELVATMKAKGAYTALVSGGFTVFTGPIGERIGFDENRANRLVVADGVLNGTVEEPILGRQAKVDALIEITDRLGITPEDAMAVGDGANDLGMIKLAGSGVALHAKPTVSAEAKIRIDHGDLTALLYIQGYRKTDFVTPTGRA</sequence>
<dbReference type="Proteomes" id="UP001139089">
    <property type="component" value="Unassembled WGS sequence"/>
</dbReference>
<evidence type="ECO:0000256" key="11">
    <source>
        <dbReference type="ARBA" id="ARBA00031693"/>
    </source>
</evidence>
<dbReference type="SFLD" id="SFLDG01137">
    <property type="entry name" value="C1.6.1:_Phosphoserine_Phosphat"/>
    <property type="match status" value="1"/>
</dbReference>
<evidence type="ECO:0000313" key="15">
    <source>
        <dbReference type="EMBL" id="MCD7110808.1"/>
    </source>
</evidence>
<feature type="active site" description="Proton donor" evidence="14">
    <location>
        <position position="88"/>
    </location>
</feature>
<evidence type="ECO:0000256" key="5">
    <source>
        <dbReference type="ARBA" id="ARBA00015196"/>
    </source>
</evidence>
<name>A0A9X1NWW4_9HYPH</name>
<keyword evidence="10" id="KW-0718">Serine biosynthesis</keyword>
<dbReference type="PANTHER" id="PTHR43344:SF2">
    <property type="entry name" value="PHOSPHOSERINE PHOSPHATASE"/>
    <property type="match status" value="1"/>
</dbReference>
<dbReference type="EMBL" id="JAJOZR010000011">
    <property type="protein sequence ID" value="MCD7110808.1"/>
    <property type="molecule type" value="Genomic_DNA"/>
</dbReference>
<dbReference type="Gene3D" id="3.40.50.1000">
    <property type="entry name" value="HAD superfamily/HAD-like"/>
    <property type="match status" value="1"/>
</dbReference>
<evidence type="ECO:0000256" key="4">
    <source>
        <dbReference type="ARBA" id="ARBA00012640"/>
    </source>
</evidence>
<keyword evidence="8 15" id="KW-0378">Hydrolase</keyword>
<dbReference type="SFLD" id="SFLDF00029">
    <property type="entry name" value="phosphoserine_phosphatase"/>
    <property type="match status" value="1"/>
</dbReference>
<evidence type="ECO:0000256" key="9">
    <source>
        <dbReference type="ARBA" id="ARBA00022842"/>
    </source>
</evidence>
<evidence type="ECO:0000256" key="13">
    <source>
        <dbReference type="ARBA" id="ARBA00048523"/>
    </source>
</evidence>
<comment type="caution">
    <text evidence="15">The sequence shown here is derived from an EMBL/GenBank/DDBJ whole genome shotgun (WGS) entry which is preliminary data.</text>
</comment>
<comment type="pathway">
    <text evidence="2">Amino-acid biosynthesis; L-serine biosynthesis; L-serine from 3-phospho-D-glycerate: step 3/3.</text>
</comment>
<dbReference type="SFLD" id="SFLDS00003">
    <property type="entry name" value="Haloacid_Dehalogenase"/>
    <property type="match status" value="1"/>
</dbReference>
<gene>
    <name evidence="15" type="primary">serB</name>
    <name evidence="15" type="ORF">LRX75_17380</name>
</gene>
<organism evidence="15 16">
    <name type="scientific">Rhizobium quercicola</name>
    <dbReference type="NCBI Taxonomy" id="2901226"/>
    <lineage>
        <taxon>Bacteria</taxon>
        <taxon>Pseudomonadati</taxon>
        <taxon>Pseudomonadota</taxon>
        <taxon>Alphaproteobacteria</taxon>
        <taxon>Hyphomicrobiales</taxon>
        <taxon>Rhizobiaceae</taxon>
        <taxon>Rhizobium/Agrobacterium group</taxon>
        <taxon>Rhizobium</taxon>
    </lineage>
</organism>
<dbReference type="GO" id="GO:0006564">
    <property type="term" value="P:L-serine biosynthetic process"/>
    <property type="evidence" value="ECO:0007669"/>
    <property type="project" value="UniProtKB-KW"/>
</dbReference>
<dbReference type="GO" id="GO:0036424">
    <property type="term" value="F:L-phosphoserine phosphatase activity"/>
    <property type="evidence" value="ECO:0007669"/>
    <property type="project" value="InterPro"/>
</dbReference>
<evidence type="ECO:0000256" key="8">
    <source>
        <dbReference type="ARBA" id="ARBA00022801"/>
    </source>
</evidence>
<dbReference type="AlphaFoldDB" id="A0A9X1NWW4"/>
<dbReference type="InterPro" id="IPR023214">
    <property type="entry name" value="HAD_sf"/>
</dbReference>
<dbReference type="EC" id="3.1.3.3" evidence="4"/>
<comment type="catalytic activity">
    <reaction evidence="12">
        <text>O-phospho-L-serine + H2O = L-serine + phosphate</text>
        <dbReference type="Rhea" id="RHEA:21208"/>
        <dbReference type="ChEBI" id="CHEBI:15377"/>
        <dbReference type="ChEBI" id="CHEBI:33384"/>
        <dbReference type="ChEBI" id="CHEBI:43474"/>
        <dbReference type="ChEBI" id="CHEBI:57524"/>
        <dbReference type="EC" id="3.1.3.3"/>
    </reaction>
</comment>
<evidence type="ECO:0000256" key="3">
    <source>
        <dbReference type="ARBA" id="ARBA00009184"/>
    </source>
</evidence>
<comment type="catalytic activity">
    <reaction evidence="13">
        <text>O-phospho-D-serine + H2O = D-serine + phosphate</text>
        <dbReference type="Rhea" id="RHEA:24873"/>
        <dbReference type="ChEBI" id="CHEBI:15377"/>
        <dbReference type="ChEBI" id="CHEBI:35247"/>
        <dbReference type="ChEBI" id="CHEBI:43474"/>
        <dbReference type="ChEBI" id="CHEBI:58680"/>
        <dbReference type="EC" id="3.1.3.3"/>
    </reaction>
</comment>
<evidence type="ECO:0000256" key="12">
    <source>
        <dbReference type="ARBA" id="ARBA00048138"/>
    </source>
</evidence>
<dbReference type="NCBIfam" id="TIGR01488">
    <property type="entry name" value="HAD-SF-IB"/>
    <property type="match status" value="1"/>
</dbReference>
<accession>A0A9X1NWW4</accession>
<comment type="cofactor">
    <cofactor evidence="1">
        <name>Mg(2+)</name>
        <dbReference type="ChEBI" id="CHEBI:18420"/>
    </cofactor>
</comment>
<evidence type="ECO:0000256" key="7">
    <source>
        <dbReference type="ARBA" id="ARBA00022723"/>
    </source>
</evidence>
<evidence type="ECO:0000256" key="6">
    <source>
        <dbReference type="ARBA" id="ARBA00022605"/>
    </source>
</evidence>
<protein>
    <recommendedName>
        <fullName evidence="5">Phosphoserine phosphatase</fullName>
        <ecNumber evidence="4">3.1.3.3</ecNumber>
    </recommendedName>
    <alternativeName>
        <fullName evidence="11">O-phosphoserine phosphohydrolase</fullName>
    </alternativeName>
</protein>
<dbReference type="InterPro" id="IPR050582">
    <property type="entry name" value="HAD-like_SerB"/>
</dbReference>
<dbReference type="InterPro" id="IPR036412">
    <property type="entry name" value="HAD-like_sf"/>
</dbReference>
<evidence type="ECO:0000313" key="16">
    <source>
        <dbReference type="Proteomes" id="UP001139089"/>
    </source>
</evidence>
<dbReference type="Pfam" id="PF12710">
    <property type="entry name" value="HAD"/>
    <property type="match status" value="1"/>
</dbReference>
<dbReference type="GO" id="GO:0000287">
    <property type="term" value="F:magnesium ion binding"/>
    <property type="evidence" value="ECO:0007669"/>
    <property type="project" value="TreeGrafter"/>
</dbReference>
<dbReference type="NCBIfam" id="TIGR00338">
    <property type="entry name" value="serB"/>
    <property type="match status" value="1"/>
</dbReference>
<dbReference type="InterPro" id="IPR004469">
    <property type="entry name" value="PSP"/>
</dbReference>
<evidence type="ECO:0000256" key="10">
    <source>
        <dbReference type="ARBA" id="ARBA00023299"/>
    </source>
</evidence>
<keyword evidence="7" id="KW-0479">Metal-binding</keyword>